<evidence type="ECO:0000313" key="2">
    <source>
        <dbReference type="Proteomes" id="UP000639772"/>
    </source>
</evidence>
<comment type="caution">
    <text evidence="1">The sequence shown here is derived from an EMBL/GenBank/DDBJ whole genome shotgun (WGS) entry which is preliminary data.</text>
</comment>
<protein>
    <submittedName>
        <fullName evidence="1">Uncharacterized protein</fullName>
    </submittedName>
</protein>
<dbReference type="Proteomes" id="UP000639772">
    <property type="component" value="Chromosome 10"/>
</dbReference>
<reference evidence="1 2" key="1">
    <citation type="journal article" date="2020" name="Nat. Food">
        <title>A phased Vanilla planifolia genome enables genetic improvement of flavour and production.</title>
        <authorList>
            <person name="Hasing T."/>
            <person name="Tang H."/>
            <person name="Brym M."/>
            <person name="Khazi F."/>
            <person name="Huang T."/>
            <person name="Chambers A.H."/>
        </authorList>
    </citation>
    <scope>NUCLEOTIDE SEQUENCE [LARGE SCALE GENOMIC DNA]</scope>
    <source>
        <tissue evidence="1">Leaf</tissue>
    </source>
</reference>
<dbReference type="EMBL" id="JADCNM010000010">
    <property type="protein sequence ID" value="KAG0465348.1"/>
    <property type="molecule type" value="Genomic_DNA"/>
</dbReference>
<dbReference type="OrthoDB" id="781724at2759"/>
<organism evidence="1 2">
    <name type="scientific">Vanilla planifolia</name>
    <name type="common">Vanilla</name>
    <dbReference type="NCBI Taxonomy" id="51239"/>
    <lineage>
        <taxon>Eukaryota</taxon>
        <taxon>Viridiplantae</taxon>
        <taxon>Streptophyta</taxon>
        <taxon>Embryophyta</taxon>
        <taxon>Tracheophyta</taxon>
        <taxon>Spermatophyta</taxon>
        <taxon>Magnoliopsida</taxon>
        <taxon>Liliopsida</taxon>
        <taxon>Asparagales</taxon>
        <taxon>Orchidaceae</taxon>
        <taxon>Vanilloideae</taxon>
        <taxon>Vanilleae</taxon>
        <taxon>Vanilla</taxon>
    </lineage>
</organism>
<evidence type="ECO:0000313" key="1">
    <source>
        <dbReference type="EMBL" id="KAG0465348.1"/>
    </source>
</evidence>
<name>A0A835QAF6_VANPL</name>
<sequence>MYSQNALATNEFLGKSWKHILPGSTEPLGVTVLKSRGVFTEAKVVLDGFWCTDWLPFGKSQPTMSEETLKEGRKYYEENR</sequence>
<gene>
    <name evidence="1" type="ORF">HPP92_019512</name>
</gene>
<dbReference type="AlphaFoldDB" id="A0A835QAF6"/>
<accession>A0A835QAF6</accession>
<proteinExistence type="predicted"/>